<protein>
    <submittedName>
        <fullName evidence="1">Uncharacterized protein</fullName>
    </submittedName>
</protein>
<accession>A0A8S9FZB7</accession>
<evidence type="ECO:0000313" key="2">
    <source>
        <dbReference type="Proteomes" id="UP000712281"/>
    </source>
</evidence>
<proteinExistence type="predicted"/>
<dbReference type="Proteomes" id="UP000712281">
    <property type="component" value="Unassembled WGS sequence"/>
</dbReference>
<gene>
    <name evidence="1" type="ORF">F2Q68_00018730</name>
</gene>
<organism evidence="1 2">
    <name type="scientific">Brassica cretica</name>
    <name type="common">Mustard</name>
    <dbReference type="NCBI Taxonomy" id="69181"/>
    <lineage>
        <taxon>Eukaryota</taxon>
        <taxon>Viridiplantae</taxon>
        <taxon>Streptophyta</taxon>
        <taxon>Embryophyta</taxon>
        <taxon>Tracheophyta</taxon>
        <taxon>Spermatophyta</taxon>
        <taxon>Magnoliopsida</taxon>
        <taxon>eudicotyledons</taxon>
        <taxon>Gunneridae</taxon>
        <taxon>Pentapetalae</taxon>
        <taxon>rosids</taxon>
        <taxon>malvids</taxon>
        <taxon>Brassicales</taxon>
        <taxon>Brassicaceae</taxon>
        <taxon>Brassiceae</taxon>
        <taxon>Brassica</taxon>
    </lineage>
</organism>
<reference evidence="1" key="1">
    <citation type="submission" date="2019-12" db="EMBL/GenBank/DDBJ databases">
        <title>Genome sequencing and annotation of Brassica cretica.</title>
        <authorList>
            <person name="Studholme D.J."/>
            <person name="Sarris P.F."/>
        </authorList>
    </citation>
    <scope>NUCLEOTIDE SEQUENCE</scope>
    <source>
        <strain evidence="1">PFS-001/15</strain>
        <tissue evidence="1">Leaf</tissue>
    </source>
</reference>
<dbReference type="EMBL" id="QGKW02002228">
    <property type="protein sequence ID" value="KAF2539010.1"/>
    <property type="molecule type" value="Genomic_DNA"/>
</dbReference>
<dbReference type="AlphaFoldDB" id="A0A8S9FZB7"/>
<name>A0A8S9FZB7_BRACR</name>
<sequence length="64" mass="8033">MKPEPEKVMLQRRREEELTGMELIGEEEERRWRDVDRRRDPETSRDFWKQNDKKMNLFFVFGCK</sequence>
<evidence type="ECO:0000313" key="1">
    <source>
        <dbReference type="EMBL" id="KAF2539010.1"/>
    </source>
</evidence>
<comment type="caution">
    <text evidence="1">The sequence shown here is derived from an EMBL/GenBank/DDBJ whole genome shotgun (WGS) entry which is preliminary data.</text>
</comment>